<organism evidence="3 4">
    <name type="scientific">Metarhizobium album</name>
    <dbReference type="NCBI Taxonomy" id="2182425"/>
    <lineage>
        <taxon>Bacteria</taxon>
        <taxon>Pseudomonadati</taxon>
        <taxon>Pseudomonadota</taxon>
        <taxon>Alphaproteobacteria</taxon>
        <taxon>Hyphomicrobiales</taxon>
        <taxon>Rhizobiaceae</taxon>
        <taxon>Metarhizobium</taxon>
    </lineage>
</organism>
<dbReference type="GO" id="GO:0004016">
    <property type="term" value="F:adenylate cyclase activity"/>
    <property type="evidence" value="ECO:0007669"/>
    <property type="project" value="UniProtKB-ARBA"/>
</dbReference>
<dbReference type="InterPro" id="IPR029787">
    <property type="entry name" value="Nucleotide_cyclase"/>
</dbReference>
<keyword evidence="1" id="KW-0472">Membrane</keyword>
<dbReference type="InterPro" id="IPR007890">
    <property type="entry name" value="CHASE2"/>
</dbReference>
<evidence type="ECO:0000259" key="2">
    <source>
        <dbReference type="PROSITE" id="PS50125"/>
    </source>
</evidence>
<feature type="domain" description="Guanylate cyclase" evidence="2">
    <location>
        <begin position="440"/>
        <end position="572"/>
    </location>
</feature>
<comment type="caution">
    <text evidence="3">The sequence shown here is derived from an EMBL/GenBank/DDBJ whole genome shotgun (WGS) entry which is preliminary data.</text>
</comment>
<reference evidence="3 4" key="1">
    <citation type="submission" date="2018-05" db="EMBL/GenBank/DDBJ databases">
        <title>The draft genome of strain NS-104.</title>
        <authorList>
            <person name="Hang P."/>
            <person name="Jiang J."/>
        </authorList>
    </citation>
    <scope>NUCLEOTIDE SEQUENCE [LARGE SCALE GENOMIC DNA]</scope>
    <source>
        <strain evidence="3 4">NS-104</strain>
    </source>
</reference>
<dbReference type="Proteomes" id="UP000245252">
    <property type="component" value="Unassembled WGS sequence"/>
</dbReference>
<dbReference type="OrthoDB" id="9789782at2"/>
<gene>
    <name evidence="3" type="ORF">DEM27_10865</name>
</gene>
<dbReference type="GO" id="GO:0035556">
    <property type="term" value="P:intracellular signal transduction"/>
    <property type="evidence" value="ECO:0007669"/>
    <property type="project" value="InterPro"/>
</dbReference>
<feature type="transmembrane region" description="Helical" evidence="1">
    <location>
        <begin position="350"/>
        <end position="375"/>
    </location>
</feature>
<dbReference type="SMART" id="SM01080">
    <property type="entry name" value="CHASE2"/>
    <property type="match status" value="1"/>
</dbReference>
<feature type="transmembrane region" description="Helical" evidence="1">
    <location>
        <begin position="323"/>
        <end position="343"/>
    </location>
</feature>
<dbReference type="PANTHER" id="PTHR43081">
    <property type="entry name" value="ADENYLATE CYCLASE, TERMINAL-DIFFERENTIATION SPECIFIC-RELATED"/>
    <property type="match status" value="1"/>
</dbReference>
<feature type="transmembrane region" description="Helical" evidence="1">
    <location>
        <begin position="381"/>
        <end position="400"/>
    </location>
</feature>
<dbReference type="PANTHER" id="PTHR43081:SF20">
    <property type="entry name" value="TWO-COMPONENT RESPONSE REGULATOR"/>
    <property type="match status" value="1"/>
</dbReference>
<keyword evidence="4" id="KW-1185">Reference proteome</keyword>
<name>A0A2U2DRJ7_9HYPH</name>
<dbReference type="InterPro" id="IPR050697">
    <property type="entry name" value="Adenylyl/Guanylyl_Cyclase_3/4"/>
</dbReference>
<sequence length="626" mass="67023">MAISPFRLRPLHFGIAASLLAAFAVFAVPQEMMEAQRELFFDTLTQLAPQHVSPDIVAVDIDRAAYQAAPNADWNRSETAALVRTLAEAKPAAIGFDLVFSGDCDPVNATNQVLAAAMRQAPVVLGFLIADIARDMPRPRPPLAISRPLAVPDLWFIDGAESSCPVLAEAARSTAANFLVGDEDSKVRQVQAFSIIGNDAYPALALEIFRLARHVRTPILGGDPPRLKLDDTIIDFSDDGSLRFVAGQEATISGRTISAGDIIGGKVPAERLAGKVVLIGSSLPSLGGLRASASMPLEPSLQIHADIVNALMTGFIPKRDDSYVPFEALAALICGLVVTLVAIRLRPVTAAAAGAAAIVAVLGGTFALYITTAILADGFRLTLALAFVLVVTSVAQFAHIRRVEALARRRFGQYLPRSVVDRYLDNPDLARVAGEERPVTALFTDIEGFTALTKRVGPHDLVAMLDTYYSEVNALVADHGGMVDKIVGDAVHALFNAPEDLDDHVNQAIRCAAEMRRLTEEMRTRPRFRDHDFGRTRFGIETGIAVLGEVGHGGKLDYTAHGEAINLAARLQDANKFLGTQICIGPQAAGQASSKLVSLGTHEIRGFGEMELFSPEPPKRLPATEA</sequence>
<protein>
    <submittedName>
        <fullName evidence="3">Adenylate/guanylate cyclase domain-containing protein</fullName>
    </submittedName>
</protein>
<dbReference type="Pfam" id="PF00211">
    <property type="entry name" value="Guanylate_cyc"/>
    <property type="match status" value="1"/>
</dbReference>
<keyword evidence="1" id="KW-0812">Transmembrane</keyword>
<dbReference type="Pfam" id="PF05226">
    <property type="entry name" value="CHASE2"/>
    <property type="match status" value="1"/>
</dbReference>
<evidence type="ECO:0000256" key="1">
    <source>
        <dbReference type="SAM" id="Phobius"/>
    </source>
</evidence>
<dbReference type="SUPFAM" id="SSF55073">
    <property type="entry name" value="Nucleotide cyclase"/>
    <property type="match status" value="1"/>
</dbReference>
<dbReference type="EMBL" id="QFBC01000004">
    <property type="protein sequence ID" value="PWE55946.1"/>
    <property type="molecule type" value="Genomic_DNA"/>
</dbReference>
<dbReference type="InterPro" id="IPR001054">
    <property type="entry name" value="A/G_cyclase"/>
</dbReference>
<dbReference type="Gene3D" id="3.30.70.1230">
    <property type="entry name" value="Nucleotide cyclase"/>
    <property type="match status" value="1"/>
</dbReference>
<evidence type="ECO:0000313" key="4">
    <source>
        <dbReference type="Proteomes" id="UP000245252"/>
    </source>
</evidence>
<keyword evidence="1" id="KW-1133">Transmembrane helix</keyword>
<dbReference type="RefSeq" id="WP_109458264.1">
    <property type="nucleotide sequence ID" value="NZ_QFBC01000004.1"/>
</dbReference>
<dbReference type="GO" id="GO:0006171">
    <property type="term" value="P:cAMP biosynthetic process"/>
    <property type="evidence" value="ECO:0007669"/>
    <property type="project" value="TreeGrafter"/>
</dbReference>
<dbReference type="PROSITE" id="PS50125">
    <property type="entry name" value="GUANYLATE_CYCLASE_2"/>
    <property type="match status" value="1"/>
</dbReference>
<accession>A0A2U2DRJ7</accession>
<proteinExistence type="predicted"/>
<dbReference type="SMART" id="SM00044">
    <property type="entry name" value="CYCc"/>
    <property type="match status" value="1"/>
</dbReference>
<dbReference type="CDD" id="cd07302">
    <property type="entry name" value="CHD"/>
    <property type="match status" value="1"/>
</dbReference>
<evidence type="ECO:0000313" key="3">
    <source>
        <dbReference type="EMBL" id="PWE55946.1"/>
    </source>
</evidence>
<dbReference type="AlphaFoldDB" id="A0A2U2DRJ7"/>